<dbReference type="InterPro" id="IPR001775">
    <property type="entry name" value="GspD/PilQ"/>
</dbReference>
<keyword evidence="4" id="KW-0802">TPR repeat</keyword>
<dbReference type="Pfam" id="PF00263">
    <property type="entry name" value="Secretin"/>
    <property type="match status" value="1"/>
</dbReference>
<evidence type="ECO:0000256" key="5">
    <source>
        <dbReference type="RuleBase" id="RU004003"/>
    </source>
</evidence>
<dbReference type="STRING" id="1489064.WH96_20270"/>
<keyword evidence="9" id="KW-1185">Reference proteome</keyword>
<keyword evidence="3" id="KW-0472">Membrane</keyword>
<dbReference type="GO" id="GO:0015627">
    <property type="term" value="C:type II protein secretion system complex"/>
    <property type="evidence" value="ECO:0007669"/>
    <property type="project" value="TreeGrafter"/>
</dbReference>
<organism evidence="8 9">
    <name type="scientific">Kiloniella spongiae</name>
    <dbReference type="NCBI Taxonomy" id="1489064"/>
    <lineage>
        <taxon>Bacteria</taxon>
        <taxon>Pseudomonadati</taxon>
        <taxon>Pseudomonadota</taxon>
        <taxon>Alphaproteobacteria</taxon>
        <taxon>Rhodospirillales</taxon>
        <taxon>Kiloniellaceae</taxon>
        <taxon>Kiloniella</taxon>
    </lineage>
</organism>
<evidence type="ECO:0000256" key="1">
    <source>
        <dbReference type="ARBA" id="ARBA00004370"/>
    </source>
</evidence>
<evidence type="ECO:0000313" key="9">
    <source>
        <dbReference type="Proteomes" id="UP000035444"/>
    </source>
</evidence>
<evidence type="ECO:0000256" key="6">
    <source>
        <dbReference type="SAM" id="MobiDB-lite"/>
    </source>
</evidence>
<dbReference type="PRINTS" id="PR00811">
    <property type="entry name" value="BCTERIALGSPD"/>
</dbReference>
<evidence type="ECO:0000256" key="2">
    <source>
        <dbReference type="ARBA" id="ARBA00022729"/>
    </source>
</evidence>
<name>A0A0H2M8X2_9PROT</name>
<dbReference type="GO" id="GO:0009306">
    <property type="term" value="P:protein secretion"/>
    <property type="evidence" value="ECO:0007669"/>
    <property type="project" value="InterPro"/>
</dbReference>
<feature type="domain" description="Type II/III secretion system secretin-like" evidence="7">
    <location>
        <begin position="369"/>
        <end position="524"/>
    </location>
</feature>
<dbReference type="AlphaFoldDB" id="A0A0H2M8X2"/>
<evidence type="ECO:0000256" key="4">
    <source>
        <dbReference type="PROSITE-ProRule" id="PRU00339"/>
    </source>
</evidence>
<dbReference type="Gene3D" id="1.25.40.10">
    <property type="entry name" value="Tetratricopeptide repeat domain"/>
    <property type="match status" value="2"/>
</dbReference>
<comment type="similarity">
    <text evidence="5">Belongs to the bacterial secretin family.</text>
</comment>
<dbReference type="InterPro" id="IPR004846">
    <property type="entry name" value="T2SS/T3SS_dom"/>
</dbReference>
<comment type="caution">
    <text evidence="8">The sequence shown here is derived from an EMBL/GenBank/DDBJ whole genome shotgun (WGS) entry which is preliminary data.</text>
</comment>
<evidence type="ECO:0000259" key="7">
    <source>
        <dbReference type="Pfam" id="PF00263"/>
    </source>
</evidence>
<feature type="region of interest" description="Disordered" evidence="6">
    <location>
        <begin position="266"/>
        <end position="290"/>
    </location>
</feature>
<dbReference type="InterPro" id="IPR011990">
    <property type="entry name" value="TPR-like_helical_dom_sf"/>
</dbReference>
<dbReference type="PANTHER" id="PTHR30332">
    <property type="entry name" value="PROBABLE GENERAL SECRETION PATHWAY PROTEIN D"/>
    <property type="match status" value="1"/>
</dbReference>
<proteinExistence type="inferred from homology"/>
<keyword evidence="2" id="KW-0732">Signal</keyword>
<dbReference type="PROSITE" id="PS50005">
    <property type="entry name" value="TPR"/>
    <property type="match status" value="1"/>
</dbReference>
<dbReference type="InterPro" id="IPR019734">
    <property type="entry name" value="TPR_rpt"/>
</dbReference>
<dbReference type="GO" id="GO:0016020">
    <property type="term" value="C:membrane"/>
    <property type="evidence" value="ECO:0007669"/>
    <property type="project" value="UniProtKB-SubCell"/>
</dbReference>
<evidence type="ECO:0000313" key="8">
    <source>
        <dbReference type="EMBL" id="KLN58929.1"/>
    </source>
</evidence>
<dbReference type="PANTHER" id="PTHR30332:SF24">
    <property type="entry name" value="SECRETIN GSPD-RELATED"/>
    <property type="match status" value="1"/>
</dbReference>
<dbReference type="Proteomes" id="UP000035444">
    <property type="component" value="Unassembled WGS sequence"/>
</dbReference>
<accession>A0A0H2M8X2</accession>
<sequence>MTAMLVPVIISGCVTDSLSGSQTRTIESEELTSLMTELPGDRLNDPFIRAGVKSLQGGDYLEASSAFNRALKFDPTNPNLHFLNGLTYHLRAEKGDSSQYDFAKAGYDLALRYDSGNYWAAYLQGQIMVREQNYSKAQDAFAYALLNAPDNIIILKALASASYFAQDLVVAAQTIDRAAELAPDDQDIRYNRALIKAAVEKFDEAETEFAVYRDNASSFENVRIDRLSRRLEDWRRFHTEKPYLQKAQFSTNDLFSDGNNYGYSNSYNNDYSSDSNSNTDTTPTDPNKPVVIPEMALVDVVIIRSEERKQTNKGVNLLSGLNATLGGETLSFNKTDQFKGGFQSTSSLTWAPTLSIASSAYSLNIFNDNNDRNEVLARPTLTTLDGEKSHFFSGAVWHVELNGVAGSEGSVTDIPVGIKLTVTPNFLKKDLLKLNVQASRSFIEARSSSAGFDNFSQTTRTTVEASVVLKYNETLVLSGLSERETEKLRDGVPLLQDLPGIQYLFSTKSTLDFTKSVIILLTPRKPRYTYADGTDKFEPTVDQKTEQPHLKKLEGRADWFQPASNLDAVFYHLNDGSFFQEFRQGDLTVERWSQPDRVSKMVTDTLKLLYF</sequence>
<reference evidence="8 9" key="1">
    <citation type="submission" date="2015-03" db="EMBL/GenBank/DDBJ databases">
        <title>Genome Sequence of Kiloniella spongiae MEBiC09566, isolated from a marine sponge.</title>
        <authorList>
            <person name="Shao Z."/>
            <person name="Wang L."/>
            <person name="Li X."/>
        </authorList>
    </citation>
    <scope>NUCLEOTIDE SEQUENCE [LARGE SCALE GENOMIC DNA]</scope>
    <source>
        <strain evidence="8 9">MEBiC09566</strain>
    </source>
</reference>
<dbReference type="SUPFAM" id="SSF48452">
    <property type="entry name" value="TPR-like"/>
    <property type="match status" value="1"/>
</dbReference>
<feature type="repeat" description="TPR" evidence="4">
    <location>
        <begin position="44"/>
        <end position="77"/>
    </location>
</feature>
<evidence type="ECO:0000256" key="3">
    <source>
        <dbReference type="ARBA" id="ARBA00023136"/>
    </source>
</evidence>
<gene>
    <name evidence="8" type="ORF">WH96_20270</name>
</gene>
<comment type="subcellular location">
    <subcellularLocation>
        <location evidence="1">Membrane</location>
    </subcellularLocation>
</comment>
<dbReference type="InterPro" id="IPR050810">
    <property type="entry name" value="Bact_Secretion_Sys_Channel"/>
</dbReference>
<feature type="compositionally biased region" description="Low complexity" evidence="6">
    <location>
        <begin position="266"/>
        <end position="287"/>
    </location>
</feature>
<protein>
    <recommendedName>
        <fullName evidence="7">Type II/III secretion system secretin-like domain-containing protein</fullName>
    </recommendedName>
</protein>
<dbReference type="EMBL" id="LAQL01000025">
    <property type="protein sequence ID" value="KLN58929.1"/>
    <property type="molecule type" value="Genomic_DNA"/>
</dbReference>